<dbReference type="SUPFAM" id="SSF55729">
    <property type="entry name" value="Acyl-CoA N-acyltransferases (Nat)"/>
    <property type="match status" value="1"/>
</dbReference>
<gene>
    <name evidence="1" type="ORF">THIARS_90180</name>
</gene>
<dbReference type="AlphaFoldDB" id="A0A238DA40"/>
<dbReference type="InterPro" id="IPR016181">
    <property type="entry name" value="Acyl_CoA_acyltransferase"/>
</dbReference>
<organism evidence="1 2">
    <name type="scientific">Thiomonas delicata</name>
    <name type="common">Thiomonas cuprina</name>
    <dbReference type="NCBI Taxonomy" id="364030"/>
    <lineage>
        <taxon>Bacteria</taxon>
        <taxon>Pseudomonadati</taxon>
        <taxon>Pseudomonadota</taxon>
        <taxon>Betaproteobacteria</taxon>
        <taxon>Burkholderiales</taxon>
        <taxon>Thiomonas</taxon>
    </lineage>
</organism>
<accession>A0A238DA40</accession>
<dbReference type="OrthoDB" id="9178787at2"/>
<dbReference type="EMBL" id="FLMQ01000058">
    <property type="protein sequence ID" value="SBP90030.1"/>
    <property type="molecule type" value="Genomic_DNA"/>
</dbReference>
<protein>
    <submittedName>
        <fullName evidence="1">Uncharacterized protein</fullName>
    </submittedName>
</protein>
<name>A0A238DA40_THIDL</name>
<dbReference type="Proteomes" id="UP000214566">
    <property type="component" value="Unassembled WGS sequence"/>
</dbReference>
<proteinExistence type="predicted"/>
<keyword evidence="2" id="KW-1185">Reference proteome</keyword>
<evidence type="ECO:0000313" key="2">
    <source>
        <dbReference type="Proteomes" id="UP000214566"/>
    </source>
</evidence>
<sequence length="407" mass="46422">MFVWFADPLQAFAIRRFIFSKNTSKSLETRIFNRLGEIEPRDWDGLCARGSVAMTRDFWGVIERSGMNDFAYRYVIVYEGASAVAIAAVYTVTTDIAIFAPSFIRRVLDGIRKVFPSFLKWKMLECGTPITISSPPYIRVESASDEAIIDALNRELRALAKKERCLIIVVRDFEPNAQGLREHFRRHGYHWTDSLPNTYMDIRWSTPQQYQAAMRSYFRSKLNKHLKRNVDAGIRHELVDDFAPLADTLCAQWMEVHTHASEFQREVLTPTFYRELPARMGALAKVLLFYRGDALVGHALLLMDGAMLRWLYVGREVAQNDSLYIYVAEKVVETAILLGAKRLEMGLTTYAIKQDLGADVVPIKLAIRASWGLINPFVGLGYALLNKVPDPRPRQVFKSSADEVRAP</sequence>
<evidence type="ECO:0000313" key="1">
    <source>
        <dbReference type="EMBL" id="SBP90030.1"/>
    </source>
</evidence>
<reference evidence="1 2" key="1">
    <citation type="submission" date="2016-06" db="EMBL/GenBank/DDBJ databases">
        <authorList>
            <person name="Kjaerup R.B."/>
            <person name="Dalgaard T.S."/>
            <person name="Juul-Madsen H.R."/>
        </authorList>
    </citation>
    <scope>NUCLEOTIDE SEQUENCE [LARGE SCALE GENOMIC DNA]</scope>
    <source>
        <strain evidence="1 2">DSM 16361</strain>
    </source>
</reference>
<dbReference type="RefSeq" id="WP_094161973.1">
    <property type="nucleotide sequence ID" value="NZ_LT592171.1"/>
</dbReference>